<keyword evidence="2" id="KW-1185">Reference proteome</keyword>
<accession>E2BAL2</accession>
<sequence>MISWGCPMDVLRMKKRPQDVLKTYFEHPLDICAVRVVILKLLLLFQTVQIFEERPEDILCPEDTSGASLQLDSVTRYWN</sequence>
<protein>
    <submittedName>
        <fullName evidence="1">Uncharacterized protein</fullName>
    </submittedName>
</protein>
<evidence type="ECO:0000313" key="2">
    <source>
        <dbReference type="Proteomes" id="UP000008237"/>
    </source>
</evidence>
<dbReference type="AlphaFoldDB" id="E2BAL2"/>
<reference evidence="1 2" key="1">
    <citation type="journal article" date="2010" name="Science">
        <title>Genomic comparison of the ants Camponotus floridanus and Harpegnathos saltator.</title>
        <authorList>
            <person name="Bonasio R."/>
            <person name="Zhang G."/>
            <person name="Ye C."/>
            <person name="Mutti N.S."/>
            <person name="Fang X."/>
            <person name="Qin N."/>
            <person name="Donahue G."/>
            <person name="Yang P."/>
            <person name="Li Q."/>
            <person name="Li C."/>
            <person name="Zhang P."/>
            <person name="Huang Z."/>
            <person name="Berger S.L."/>
            <person name="Reinberg D."/>
            <person name="Wang J."/>
            <person name="Liebig J."/>
        </authorList>
    </citation>
    <scope>NUCLEOTIDE SEQUENCE [LARGE SCALE GENOMIC DNA]</scope>
    <source>
        <strain evidence="1 2">R22 G/1</strain>
    </source>
</reference>
<evidence type="ECO:0000313" key="1">
    <source>
        <dbReference type="EMBL" id="EFN87272.1"/>
    </source>
</evidence>
<gene>
    <name evidence="1" type="ORF">EAI_14392</name>
</gene>
<dbReference type="InParanoid" id="E2BAL2"/>
<proteinExistence type="predicted"/>
<dbReference type="Proteomes" id="UP000008237">
    <property type="component" value="Unassembled WGS sequence"/>
</dbReference>
<organism evidence="2">
    <name type="scientific">Harpegnathos saltator</name>
    <name type="common">Jerdon's jumping ant</name>
    <dbReference type="NCBI Taxonomy" id="610380"/>
    <lineage>
        <taxon>Eukaryota</taxon>
        <taxon>Metazoa</taxon>
        <taxon>Ecdysozoa</taxon>
        <taxon>Arthropoda</taxon>
        <taxon>Hexapoda</taxon>
        <taxon>Insecta</taxon>
        <taxon>Pterygota</taxon>
        <taxon>Neoptera</taxon>
        <taxon>Endopterygota</taxon>
        <taxon>Hymenoptera</taxon>
        <taxon>Apocrita</taxon>
        <taxon>Aculeata</taxon>
        <taxon>Formicoidea</taxon>
        <taxon>Formicidae</taxon>
        <taxon>Ponerinae</taxon>
        <taxon>Ponerini</taxon>
        <taxon>Harpegnathos</taxon>
    </lineage>
</organism>
<name>E2BAL2_HARSA</name>
<dbReference type="EMBL" id="GL446779">
    <property type="protein sequence ID" value="EFN87272.1"/>
    <property type="molecule type" value="Genomic_DNA"/>
</dbReference>